<dbReference type="GO" id="GO:0016020">
    <property type="term" value="C:membrane"/>
    <property type="evidence" value="ECO:0007669"/>
    <property type="project" value="UniProtKB-SubCell"/>
</dbReference>
<protein>
    <recommendedName>
        <fullName evidence="9">Glycosyltransferase family 92 protein</fullName>
    </recommendedName>
</protein>
<feature type="compositionally biased region" description="Low complexity" evidence="4">
    <location>
        <begin position="553"/>
        <end position="569"/>
    </location>
</feature>
<sequence length="693" mass="81310">MKNTEDKDEQQQQQDQQLFYHPSLPSTTSTSCWVEWDVQKKQFWMDLWLQHQVPLLVMAVVEMKTVSQNQQVQVQQLVQQQVQQQVPRTTTPQDTSFTNDGNPPTKTTPTTPIVAYIILTQSYISGTTASNIDYNDNNWTCLYTNEYTDDTTNDSNDSNDSTHSIYHYHHPIVINTTTSSSLELSASFAPRHPKKGRDNLVLTCPVVMLVATSNPSDQQQQHHSNHHRIHYLYAIRPPLLKTTTTSQQQQQQPPISTVQQQPFRYYDLRHSLQCSIQEAIEIMKCRLDNDDTTSTTSTSTSTSTTTFNTSSSTILSKSTYNSVTSNTSRQHQQQQHYQQLYPSSSINNNNNNNTSTTLQLGACLRFRGDFDRSILPQWVEYHRLVGIDHFWIFINEPWNLEGLYNRSYITYYPLDQQWNYHPQYYQHYYHRDISQQQQQQHQQQTSTATATSATETVASVTLSQEPAQTTCLYIAKTQQYDWIITTDVDEYLYLPKQKNQQHQHQQQQQQQQPLKSFLQRFDKEQYSSLIINSIPFGKNVFIINDTDHDEESQQQQQQQQPQYNSTTNNNTIIQIKKDDRFLMLDYVWRRNWNLTEYPFVRYKQLYNVAKVWSIGIHYCHAVTPNTKSNVQLHPTIQNDYIHLAHYKRAHLGVFKKGQKLMIKSEQELRKDTIVRDTYRTELLQRLQELEQII</sequence>
<dbReference type="EMBL" id="JAGRRH010000019">
    <property type="protein sequence ID" value="KAG7350032.1"/>
    <property type="molecule type" value="Genomic_DNA"/>
</dbReference>
<reference evidence="7" key="1">
    <citation type="journal article" date="2021" name="Sci. Rep.">
        <title>Diploid genomic architecture of Nitzschia inconspicua, an elite biomass production diatom.</title>
        <authorList>
            <person name="Oliver A."/>
            <person name="Podell S."/>
            <person name="Pinowska A."/>
            <person name="Traller J.C."/>
            <person name="Smith S.R."/>
            <person name="McClure R."/>
            <person name="Beliaev A."/>
            <person name="Bohutskyi P."/>
            <person name="Hill E.A."/>
            <person name="Rabines A."/>
            <person name="Zheng H."/>
            <person name="Allen L.Z."/>
            <person name="Kuo A."/>
            <person name="Grigoriev I.V."/>
            <person name="Allen A.E."/>
            <person name="Hazlebeck D."/>
            <person name="Allen E.E."/>
        </authorList>
    </citation>
    <scope>NUCLEOTIDE SEQUENCE</scope>
    <source>
        <strain evidence="7">Hildebrandi</strain>
    </source>
</reference>
<comment type="caution">
    <text evidence="7">The sequence shown here is derived from an EMBL/GenBank/DDBJ whole genome shotgun (WGS) entry which is preliminary data.</text>
</comment>
<keyword evidence="3" id="KW-1133">Transmembrane helix</keyword>
<dbReference type="GO" id="GO:0016757">
    <property type="term" value="F:glycosyltransferase activity"/>
    <property type="evidence" value="ECO:0007669"/>
    <property type="project" value="TreeGrafter"/>
</dbReference>
<gene>
    <name evidence="6" type="ORF">IV203_012629</name>
    <name evidence="5" type="ORF">IV203_012750</name>
    <name evidence="7" type="ORF">IV203_012799</name>
</gene>
<feature type="region of interest" description="Disordered" evidence="4">
    <location>
        <begin position="290"/>
        <end position="309"/>
    </location>
</feature>
<feature type="compositionally biased region" description="Polar residues" evidence="4">
    <location>
        <begin position="87"/>
        <end position="102"/>
    </location>
</feature>
<feature type="region of interest" description="Disordered" evidence="4">
    <location>
        <begin position="320"/>
        <end position="352"/>
    </location>
</feature>
<evidence type="ECO:0000313" key="7">
    <source>
        <dbReference type="EMBL" id="KAG7373704.1"/>
    </source>
</evidence>
<dbReference type="PANTHER" id="PTHR21461">
    <property type="entry name" value="GLYCOSYLTRANSFERASE FAMILY 92 PROTEIN"/>
    <property type="match status" value="1"/>
</dbReference>
<organism evidence="7 8">
    <name type="scientific">Nitzschia inconspicua</name>
    <dbReference type="NCBI Taxonomy" id="303405"/>
    <lineage>
        <taxon>Eukaryota</taxon>
        <taxon>Sar</taxon>
        <taxon>Stramenopiles</taxon>
        <taxon>Ochrophyta</taxon>
        <taxon>Bacillariophyta</taxon>
        <taxon>Bacillariophyceae</taxon>
        <taxon>Bacillariophycidae</taxon>
        <taxon>Bacillariales</taxon>
        <taxon>Bacillariaceae</taxon>
        <taxon>Nitzschia</taxon>
    </lineage>
</organism>
<dbReference type="PROSITE" id="PS51257">
    <property type="entry name" value="PROKAR_LIPOPROTEIN"/>
    <property type="match status" value="1"/>
</dbReference>
<reference evidence="7" key="2">
    <citation type="submission" date="2021-04" db="EMBL/GenBank/DDBJ databases">
        <authorList>
            <person name="Podell S."/>
        </authorList>
    </citation>
    <scope>NUCLEOTIDE SEQUENCE</scope>
    <source>
        <strain evidence="7">Hildebrandi</strain>
    </source>
</reference>
<comment type="subcellular location">
    <subcellularLocation>
        <location evidence="1">Membrane</location>
        <topology evidence="1">Single-pass membrane protein</topology>
    </subcellularLocation>
</comment>
<evidence type="ECO:0000256" key="2">
    <source>
        <dbReference type="ARBA" id="ARBA00022692"/>
    </source>
</evidence>
<feature type="region of interest" description="Disordered" evidence="4">
    <location>
        <begin position="548"/>
        <end position="569"/>
    </location>
</feature>
<evidence type="ECO:0000256" key="1">
    <source>
        <dbReference type="ARBA" id="ARBA00004167"/>
    </source>
</evidence>
<feature type="compositionally biased region" description="Low complexity" evidence="4">
    <location>
        <begin position="330"/>
        <end position="352"/>
    </location>
</feature>
<evidence type="ECO:0008006" key="9">
    <source>
        <dbReference type="Google" id="ProtNLM"/>
    </source>
</evidence>
<evidence type="ECO:0000256" key="4">
    <source>
        <dbReference type="SAM" id="MobiDB-lite"/>
    </source>
</evidence>
<dbReference type="EMBL" id="JAGRRH010000047">
    <property type="protein sequence ID" value="KAG7338830.1"/>
    <property type="molecule type" value="Genomic_DNA"/>
</dbReference>
<dbReference type="PANTHER" id="PTHR21461:SF69">
    <property type="entry name" value="GLYCOSYLTRANSFERASE FAMILY 92 PROTEIN"/>
    <property type="match status" value="1"/>
</dbReference>
<dbReference type="Proteomes" id="UP000693970">
    <property type="component" value="Unassembled WGS sequence"/>
</dbReference>
<accession>A0A9K3M4I1</accession>
<feature type="region of interest" description="Disordered" evidence="4">
    <location>
        <begin position="85"/>
        <end position="109"/>
    </location>
</feature>
<feature type="region of interest" description="Disordered" evidence="4">
    <location>
        <begin position="1"/>
        <end position="22"/>
    </location>
</feature>
<dbReference type="OrthoDB" id="48904at2759"/>
<evidence type="ECO:0000313" key="8">
    <source>
        <dbReference type="Proteomes" id="UP000693970"/>
    </source>
</evidence>
<dbReference type="GO" id="GO:0005737">
    <property type="term" value="C:cytoplasm"/>
    <property type="evidence" value="ECO:0007669"/>
    <property type="project" value="TreeGrafter"/>
</dbReference>
<feature type="compositionally biased region" description="Low complexity" evidence="4">
    <location>
        <begin position="292"/>
        <end position="309"/>
    </location>
</feature>
<dbReference type="AlphaFoldDB" id="A0A9K3M4I1"/>
<evidence type="ECO:0000313" key="5">
    <source>
        <dbReference type="EMBL" id="KAG7338830.1"/>
    </source>
</evidence>
<evidence type="ECO:0000256" key="3">
    <source>
        <dbReference type="ARBA" id="ARBA00022989"/>
    </source>
</evidence>
<dbReference type="EMBL" id="JAGRRH010000001">
    <property type="protein sequence ID" value="KAG7373704.1"/>
    <property type="molecule type" value="Genomic_DNA"/>
</dbReference>
<keyword evidence="8" id="KW-1185">Reference proteome</keyword>
<keyword evidence="2" id="KW-0812">Transmembrane</keyword>
<name>A0A9K3M4I1_9STRA</name>
<keyword evidence="3" id="KW-0472">Membrane</keyword>
<evidence type="ECO:0000313" key="6">
    <source>
        <dbReference type="EMBL" id="KAG7350032.1"/>
    </source>
</evidence>
<feature type="compositionally biased region" description="Polar residues" evidence="4">
    <location>
        <begin position="320"/>
        <end position="329"/>
    </location>
</feature>
<proteinExistence type="predicted"/>